<keyword evidence="2" id="KW-1185">Reference proteome</keyword>
<name>A0ACC6L1Q6_9SPHI</name>
<accession>A0ACC6L1Q6</accession>
<proteinExistence type="predicted"/>
<organism evidence="1 2">
    <name type="scientific">Pedobacter africanus</name>
    <dbReference type="NCBI Taxonomy" id="151894"/>
    <lineage>
        <taxon>Bacteria</taxon>
        <taxon>Pseudomonadati</taxon>
        <taxon>Bacteroidota</taxon>
        <taxon>Sphingobacteriia</taxon>
        <taxon>Sphingobacteriales</taxon>
        <taxon>Sphingobacteriaceae</taxon>
        <taxon>Pedobacter</taxon>
    </lineage>
</organism>
<evidence type="ECO:0000313" key="2">
    <source>
        <dbReference type="Proteomes" id="UP001246858"/>
    </source>
</evidence>
<gene>
    <name evidence="1" type="ORF">J2X78_003840</name>
</gene>
<dbReference type="EMBL" id="JAVDTF010000003">
    <property type="protein sequence ID" value="MDR6785266.1"/>
    <property type="molecule type" value="Genomic_DNA"/>
</dbReference>
<protein>
    <submittedName>
        <fullName evidence="1">Uncharacterized protein</fullName>
    </submittedName>
</protein>
<comment type="caution">
    <text evidence="1">The sequence shown here is derived from an EMBL/GenBank/DDBJ whole genome shotgun (WGS) entry which is preliminary data.</text>
</comment>
<sequence length="163" mass="18386">MLILLDIDGVMVPANSWRRPEFREDGFPAFTSKSVEALNRIISETNADLILTTSHKSKYSLPQWKNIFKNRGIEVKSIKRLTANDANQDRKGEILRWFKKRKSNDGDFVIIDDDKMLNGLPVTLKENLVLTSPSVGLTDELADTAIAKLKHQDPNFNLSSGSE</sequence>
<evidence type="ECO:0000313" key="1">
    <source>
        <dbReference type="EMBL" id="MDR6785266.1"/>
    </source>
</evidence>
<dbReference type="Proteomes" id="UP001246858">
    <property type="component" value="Unassembled WGS sequence"/>
</dbReference>
<reference evidence="1" key="1">
    <citation type="submission" date="2023-07" db="EMBL/GenBank/DDBJ databases">
        <title>Sorghum-associated microbial communities from plants grown in Nebraska, USA.</title>
        <authorList>
            <person name="Schachtman D."/>
        </authorList>
    </citation>
    <scope>NUCLEOTIDE SEQUENCE</scope>
    <source>
        <strain evidence="1">2697</strain>
    </source>
</reference>